<feature type="chain" id="PRO_5003129224" evidence="2">
    <location>
        <begin position="24"/>
        <end position="222"/>
    </location>
</feature>
<name>D9TN06_THETC</name>
<evidence type="ECO:0000256" key="1">
    <source>
        <dbReference type="SAM" id="MobiDB-lite"/>
    </source>
</evidence>
<dbReference type="Gene3D" id="3.30.457.10">
    <property type="entry name" value="Copper amine oxidase-like, N-terminal domain"/>
    <property type="match status" value="1"/>
</dbReference>
<dbReference type="EMBL" id="CP002171">
    <property type="protein sequence ID" value="ADL68529.1"/>
    <property type="molecule type" value="Genomic_DNA"/>
</dbReference>
<dbReference type="HOGENOM" id="CLU_1243429_0_0_9"/>
<dbReference type="InterPro" id="IPR036582">
    <property type="entry name" value="Mao_N_sf"/>
</dbReference>
<dbReference type="SUPFAM" id="SSF55383">
    <property type="entry name" value="Copper amine oxidase, domain N"/>
    <property type="match status" value="1"/>
</dbReference>
<feature type="domain" description="Copper amine oxidase-like N-terminal" evidence="3">
    <location>
        <begin position="69"/>
        <end position="173"/>
    </location>
</feature>
<dbReference type="OrthoDB" id="2083476at2"/>
<dbReference type="InterPro" id="IPR012854">
    <property type="entry name" value="Cu_amine_oxidase-like_N"/>
</dbReference>
<evidence type="ECO:0000256" key="2">
    <source>
        <dbReference type="SAM" id="SignalP"/>
    </source>
</evidence>
<sequence>MKKMVAFALSVAIVAGSISLAAAKPRENHRNTLRQANAVTVKSEDRQEVSFGKSNEAKYTKFAGKVRAKGKEIKFDVPPVIKSGTTLIPVRAVVKSLGASVNWDAASNTVTITKGDRTIVFDLNNSKVYVDDAEVSIEIPPMTINNRTFVPIRFIAEILGEKINYDNNTGNIDIEDDNTQNSTVSQDVYGQTDETVIQDVYGSNNTDNTDNTVVNSVYDEQD</sequence>
<proteinExistence type="predicted"/>
<dbReference type="eggNOG" id="COG0103">
    <property type="taxonomic scope" value="Bacteria"/>
</dbReference>
<dbReference type="AlphaFoldDB" id="D9TN06"/>
<evidence type="ECO:0000313" key="5">
    <source>
        <dbReference type="Proteomes" id="UP000001626"/>
    </source>
</evidence>
<evidence type="ECO:0000259" key="3">
    <source>
        <dbReference type="Pfam" id="PF07833"/>
    </source>
</evidence>
<evidence type="ECO:0000313" key="4">
    <source>
        <dbReference type="EMBL" id="ADL68529.1"/>
    </source>
</evidence>
<gene>
    <name evidence="4" type="ordered locus">Tthe_0999</name>
</gene>
<feature type="signal peptide" evidence="2">
    <location>
        <begin position="1"/>
        <end position="23"/>
    </location>
</feature>
<keyword evidence="5" id="KW-1185">Reference proteome</keyword>
<dbReference type="Proteomes" id="UP000001626">
    <property type="component" value="Chromosome"/>
</dbReference>
<feature type="compositionally biased region" description="Low complexity" evidence="1">
    <location>
        <begin position="203"/>
        <end position="222"/>
    </location>
</feature>
<feature type="region of interest" description="Disordered" evidence="1">
    <location>
        <begin position="201"/>
        <end position="222"/>
    </location>
</feature>
<dbReference type="KEGG" id="ttm:Tthe_0999"/>
<keyword evidence="2" id="KW-0732">Signal</keyword>
<reference evidence="4 5" key="1">
    <citation type="submission" date="2010-08" db="EMBL/GenBank/DDBJ databases">
        <title>Complete sequence of Thermoanaerobacterium thermosaccharolyticum DSM 571.</title>
        <authorList>
            <consortium name="US DOE Joint Genome Institute"/>
            <person name="Lucas S."/>
            <person name="Copeland A."/>
            <person name="Lapidus A."/>
            <person name="Cheng J.-F."/>
            <person name="Bruce D."/>
            <person name="Goodwin L."/>
            <person name="Pitluck S."/>
            <person name="Teshima H."/>
            <person name="Detter J.C."/>
            <person name="Han C."/>
            <person name="Tapia R."/>
            <person name="Land M."/>
            <person name="Hauser L."/>
            <person name="Chang Y.-J."/>
            <person name="Jeffries C."/>
            <person name="Kyrpides N."/>
            <person name="Ivanova N."/>
            <person name="Mikhailova N."/>
            <person name="Hemme C.L."/>
            <person name="Woyke T."/>
        </authorList>
    </citation>
    <scope>NUCLEOTIDE SEQUENCE [LARGE SCALE GENOMIC DNA]</scope>
    <source>
        <strain evidence="5">ATCC 7956 / DSM 571 / NCIMB 9385 / NCA 3814 / NCTC 13789 / WDCM 00135 / 2032</strain>
    </source>
</reference>
<dbReference type="Pfam" id="PF07833">
    <property type="entry name" value="Cu_amine_oxidN1"/>
    <property type="match status" value="1"/>
</dbReference>
<organism evidence="4 5">
    <name type="scientific">Thermoanaerobacterium thermosaccharolyticum (strain ATCC 7956 / DSM 571 / NCIMB 9385 / NCA 3814 / NCTC 13789 / WDCM 00135 / 2032)</name>
    <name type="common">Clostridium thermosaccharolyticum</name>
    <dbReference type="NCBI Taxonomy" id="580327"/>
    <lineage>
        <taxon>Bacteria</taxon>
        <taxon>Bacillati</taxon>
        <taxon>Bacillota</taxon>
        <taxon>Clostridia</taxon>
        <taxon>Thermoanaerobacterales</taxon>
        <taxon>Thermoanaerobacteraceae</taxon>
        <taxon>Thermoanaerobacterium</taxon>
    </lineage>
</organism>
<protein>
    <submittedName>
        <fullName evidence="4">Copper amine oxidase domain protein</fullName>
    </submittedName>
</protein>
<dbReference type="STRING" id="580327.Tthe_0999"/>
<accession>D9TN06</accession>